<organism evidence="6 7">
    <name type="scientific">Byssochlamys spectabilis (strain No. 5 / NBRC 109023)</name>
    <name type="common">Paecilomyces variotii</name>
    <dbReference type="NCBI Taxonomy" id="1356009"/>
    <lineage>
        <taxon>Eukaryota</taxon>
        <taxon>Fungi</taxon>
        <taxon>Dikarya</taxon>
        <taxon>Ascomycota</taxon>
        <taxon>Pezizomycotina</taxon>
        <taxon>Eurotiomycetes</taxon>
        <taxon>Eurotiomycetidae</taxon>
        <taxon>Eurotiales</taxon>
        <taxon>Thermoascaceae</taxon>
        <taxon>Paecilomyces</taxon>
    </lineage>
</organism>
<reference evidence="7" key="1">
    <citation type="journal article" date="2014" name="Genome Announc.">
        <title>Draft genome sequence of the formaldehyde-resistant fungus Byssochlamys spectabilis No. 5 (anamorph Paecilomyces variotii No. 5) (NBRC109023).</title>
        <authorList>
            <person name="Oka T."/>
            <person name="Ekino K."/>
            <person name="Fukuda K."/>
            <person name="Nomura Y."/>
        </authorList>
    </citation>
    <scope>NUCLEOTIDE SEQUENCE [LARGE SCALE GENOMIC DNA]</scope>
    <source>
        <strain evidence="7">No. 5 / NBRC 109023</strain>
    </source>
</reference>
<proteinExistence type="inferred from homology"/>
<evidence type="ECO:0000313" key="7">
    <source>
        <dbReference type="Proteomes" id="UP000018001"/>
    </source>
</evidence>
<dbReference type="Pfam" id="PF01494">
    <property type="entry name" value="FAD_binding_3"/>
    <property type="match status" value="2"/>
</dbReference>
<keyword evidence="4" id="KW-0560">Oxidoreductase</keyword>
<keyword evidence="7" id="KW-1185">Reference proteome</keyword>
<comment type="similarity">
    <text evidence="1">Belongs to the paxM FAD-dependent monooxygenase family.</text>
</comment>
<dbReference type="Gene3D" id="2.60.120.620">
    <property type="entry name" value="q2cbj1_9rhob like domain"/>
    <property type="match status" value="1"/>
</dbReference>
<evidence type="ECO:0000256" key="1">
    <source>
        <dbReference type="ARBA" id="ARBA00007992"/>
    </source>
</evidence>
<evidence type="ECO:0000259" key="5">
    <source>
        <dbReference type="Pfam" id="PF01494"/>
    </source>
</evidence>
<dbReference type="Gene3D" id="3.50.50.60">
    <property type="entry name" value="FAD/NAD(P)-binding domain"/>
    <property type="match status" value="1"/>
</dbReference>
<feature type="domain" description="FAD-binding" evidence="5">
    <location>
        <begin position="7"/>
        <end position="175"/>
    </location>
</feature>
<dbReference type="eggNOG" id="KOG2614">
    <property type="taxonomic scope" value="Eukaryota"/>
</dbReference>
<dbReference type="AlphaFoldDB" id="V5I0U7"/>
<dbReference type="HOGENOM" id="CLU_377213_0_0_1"/>
<dbReference type="Proteomes" id="UP000018001">
    <property type="component" value="Unassembled WGS sequence"/>
</dbReference>
<evidence type="ECO:0000256" key="4">
    <source>
        <dbReference type="ARBA" id="ARBA00023002"/>
    </source>
</evidence>
<evidence type="ECO:0000256" key="3">
    <source>
        <dbReference type="ARBA" id="ARBA00022827"/>
    </source>
</evidence>
<evidence type="ECO:0000313" key="6">
    <source>
        <dbReference type="EMBL" id="GAD96175.1"/>
    </source>
</evidence>
<accession>V5I0U7</accession>
<dbReference type="OrthoDB" id="4664297at2759"/>
<dbReference type="PANTHER" id="PTHR47356:SF2">
    <property type="entry name" value="FAD-BINDING DOMAIN-CONTAINING PROTEIN-RELATED"/>
    <property type="match status" value="1"/>
</dbReference>
<comment type="caution">
    <text evidence="6">The sequence shown here is derived from an EMBL/GenBank/DDBJ whole genome shotgun (WGS) entry which is preliminary data.</text>
</comment>
<sequence length="735" mass="82717">MSTPPFKVLIAGGSIVGLTLVLALEKAGIDWELFEKGDIAPQLGASFSLHPPSVRILDQLGVWEDIEKIVIPLEHRQHIDGNGRCFEDSYVLRDIHSILGWPIVFAERCKVLQIIYNHIQNKDRVHSRTAIVGYEETENYITVTTEDGKSYQGSILVGADGIHSHIRRVMAEKMCSTNPALAQDLLEGFTSEYNAIFAISRNGKTVPFMPDGTVHNVYYDYYSAVATTGEPGSIFWFLFNMIDRYGNSTIGPNYTIKDLWETRVKANLVPMEEGVLRQWRNGRVLLMGDSIHKSTINIGLGGNLAYEGIARFTNLLIPLLQKTQKPSISDITELFIAFESLHRPRAEWVGRLSGHITRYEAQDTWILKFASRYIAPWIYSISNCSILDAVSDVPLLLLSLPLYHSYAGACGDGSLKMTKLWRMLKGSNGRSPSSRSESNKDTTYPLSDAQKAHWLEHGFIKLPECFSREAAAQFSSAVWTRLGIDPNDKSTWHSETIHMPGQNYISVKEFAPKAHYAICELVGGEDRLVDWCKSWSDAFILNLGRPDYNPTDKLDLRKLEQWHVDGDFFVHFLDSPEQALLVVPLFTDIPEKGGGTAICTDGIGAVAKHLYNNPAGTDPFLVPQGVSGAERDQFEDIYDAWIRDPNTTRDSSFHELTGKAGDVYLMHPFVVHSISKNLLRNIRIITNPPVALKKPFNYRRRDRTFSLVEQKTLNFLGRPEGLPEWSISGERKLLK</sequence>
<protein>
    <recommendedName>
        <fullName evidence="5">FAD-binding domain-containing protein</fullName>
    </recommendedName>
</protein>
<dbReference type="PANTHER" id="PTHR47356">
    <property type="entry name" value="FAD-DEPENDENT MONOOXYGENASE ASQG-RELATED"/>
    <property type="match status" value="1"/>
</dbReference>
<dbReference type="SUPFAM" id="SSF51197">
    <property type="entry name" value="Clavaminate synthase-like"/>
    <property type="match status" value="1"/>
</dbReference>
<gene>
    <name evidence="6" type="ORF">PVAR5_4825</name>
</gene>
<dbReference type="InterPro" id="IPR050562">
    <property type="entry name" value="FAD_mOase_fung"/>
</dbReference>
<dbReference type="InterPro" id="IPR036188">
    <property type="entry name" value="FAD/NAD-bd_sf"/>
</dbReference>
<dbReference type="SUPFAM" id="SSF51905">
    <property type="entry name" value="FAD/NAD(P)-binding domain"/>
    <property type="match status" value="1"/>
</dbReference>
<keyword evidence="2" id="KW-0285">Flavoprotein</keyword>
<dbReference type="EMBL" id="BAUL01000155">
    <property type="protein sequence ID" value="GAD96175.1"/>
    <property type="molecule type" value="Genomic_DNA"/>
</dbReference>
<feature type="domain" description="FAD-binding" evidence="5">
    <location>
        <begin position="266"/>
        <end position="323"/>
    </location>
</feature>
<dbReference type="GO" id="GO:0071949">
    <property type="term" value="F:FAD binding"/>
    <property type="evidence" value="ECO:0007669"/>
    <property type="project" value="InterPro"/>
</dbReference>
<dbReference type="InParanoid" id="V5I0U7"/>
<dbReference type="InterPro" id="IPR002938">
    <property type="entry name" value="FAD-bd"/>
</dbReference>
<keyword evidence="3" id="KW-0274">FAD</keyword>
<dbReference type="GO" id="GO:0004497">
    <property type="term" value="F:monooxygenase activity"/>
    <property type="evidence" value="ECO:0007669"/>
    <property type="project" value="InterPro"/>
</dbReference>
<evidence type="ECO:0000256" key="2">
    <source>
        <dbReference type="ARBA" id="ARBA00022630"/>
    </source>
</evidence>
<dbReference type="PRINTS" id="PR00420">
    <property type="entry name" value="RNGMNOXGNASE"/>
</dbReference>
<name>V5I0U7_BYSSN</name>